<sequence>MKIMVAQPHLLVVEDDRTLNASITKFLSPFSQVDHAYTGEEGLYLAEQAIYDAIILDVMLPELDGFTLLKQLRARQISTPVLMLTAKAELNDKLHGFEVGADDYLTKPFHREELIMRLKALLKRTGHFFDDHEILVGQLKLNLATHSASAGAEPLQLNTREFDLLAYLMQNHDMIITKEQIFDRLWGFDSETALSVVEVYMSNLRRKLKPSGADQQIQTIRNVGYIMK</sequence>
<feature type="domain" description="Response regulatory" evidence="8">
    <location>
        <begin position="9"/>
        <end position="122"/>
    </location>
</feature>
<dbReference type="InterPro" id="IPR001789">
    <property type="entry name" value="Sig_transdc_resp-reg_receiver"/>
</dbReference>
<dbReference type="InterPro" id="IPR011006">
    <property type="entry name" value="CheY-like_superfamily"/>
</dbReference>
<keyword evidence="5" id="KW-0804">Transcription</keyword>
<dbReference type="EMBL" id="AYZQ01000002">
    <property type="protein sequence ID" value="KRM71923.1"/>
    <property type="molecule type" value="Genomic_DNA"/>
</dbReference>
<evidence type="ECO:0000256" key="5">
    <source>
        <dbReference type="ARBA" id="ARBA00023163"/>
    </source>
</evidence>
<evidence type="ECO:0000256" key="2">
    <source>
        <dbReference type="ARBA" id="ARBA00023012"/>
    </source>
</evidence>
<evidence type="ECO:0000259" key="9">
    <source>
        <dbReference type="PROSITE" id="PS51755"/>
    </source>
</evidence>
<dbReference type="GO" id="GO:0000976">
    <property type="term" value="F:transcription cis-regulatory region binding"/>
    <property type="evidence" value="ECO:0007669"/>
    <property type="project" value="TreeGrafter"/>
</dbReference>
<name>A0A0R2B8N2_9LACO</name>
<dbReference type="GO" id="GO:0000156">
    <property type="term" value="F:phosphorelay response regulator activity"/>
    <property type="evidence" value="ECO:0007669"/>
    <property type="project" value="TreeGrafter"/>
</dbReference>
<gene>
    <name evidence="10" type="ORF">FC34_GL000903</name>
</gene>
<dbReference type="InterPro" id="IPR001867">
    <property type="entry name" value="OmpR/PhoB-type_DNA-bd"/>
</dbReference>
<keyword evidence="2" id="KW-0902">Two-component regulatory system</keyword>
<evidence type="ECO:0000256" key="4">
    <source>
        <dbReference type="ARBA" id="ARBA00023125"/>
    </source>
</evidence>
<dbReference type="STRING" id="1423727.FC34_GL000903"/>
<feature type="domain" description="OmpR/PhoB-type" evidence="9">
    <location>
        <begin position="131"/>
        <end position="228"/>
    </location>
</feature>
<dbReference type="InterPro" id="IPR039420">
    <property type="entry name" value="WalR-like"/>
</dbReference>
<dbReference type="Pfam" id="PF00072">
    <property type="entry name" value="Response_reg"/>
    <property type="match status" value="1"/>
</dbReference>
<dbReference type="GO" id="GO:0005829">
    <property type="term" value="C:cytosol"/>
    <property type="evidence" value="ECO:0007669"/>
    <property type="project" value="TreeGrafter"/>
</dbReference>
<dbReference type="InterPro" id="IPR016032">
    <property type="entry name" value="Sig_transdc_resp-reg_C-effctor"/>
</dbReference>
<dbReference type="GO" id="GO:0006355">
    <property type="term" value="P:regulation of DNA-templated transcription"/>
    <property type="evidence" value="ECO:0007669"/>
    <property type="project" value="InterPro"/>
</dbReference>
<dbReference type="PROSITE" id="PS51755">
    <property type="entry name" value="OMPR_PHOB"/>
    <property type="match status" value="1"/>
</dbReference>
<protein>
    <submittedName>
        <fullName evidence="10">DNA-binding response regulator, OmpR family (Rec-wHTH domains)</fullName>
    </submittedName>
</protein>
<accession>A0A0R2B8N2</accession>
<dbReference type="InterPro" id="IPR036388">
    <property type="entry name" value="WH-like_DNA-bd_sf"/>
</dbReference>
<dbReference type="SMART" id="SM00862">
    <property type="entry name" value="Trans_reg_C"/>
    <property type="match status" value="1"/>
</dbReference>
<evidence type="ECO:0000256" key="1">
    <source>
        <dbReference type="ARBA" id="ARBA00022553"/>
    </source>
</evidence>
<organism evidence="10 11">
    <name type="scientific">Lacticaseibacillus brantae DSM 23927</name>
    <dbReference type="NCBI Taxonomy" id="1423727"/>
    <lineage>
        <taxon>Bacteria</taxon>
        <taxon>Bacillati</taxon>
        <taxon>Bacillota</taxon>
        <taxon>Bacilli</taxon>
        <taxon>Lactobacillales</taxon>
        <taxon>Lactobacillaceae</taxon>
        <taxon>Lacticaseibacillus</taxon>
    </lineage>
</organism>
<evidence type="ECO:0000313" key="11">
    <source>
        <dbReference type="Proteomes" id="UP000051672"/>
    </source>
</evidence>
<keyword evidence="4 7" id="KW-0238">DNA-binding</keyword>
<dbReference type="Proteomes" id="UP000051672">
    <property type="component" value="Unassembled WGS sequence"/>
</dbReference>
<dbReference type="AlphaFoldDB" id="A0A0R2B8N2"/>
<reference evidence="10 11" key="1">
    <citation type="journal article" date="2015" name="Genome Announc.">
        <title>Expanding the biotechnology potential of lactobacilli through comparative genomics of 213 strains and associated genera.</title>
        <authorList>
            <person name="Sun Z."/>
            <person name="Harris H.M."/>
            <person name="McCann A."/>
            <person name="Guo C."/>
            <person name="Argimon S."/>
            <person name="Zhang W."/>
            <person name="Yang X."/>
            <person name="Jeffery I.B."/>
            <person name="Cooney J.C."/>
            <person name="Kagawa T.F."/>
            <person name="Liu W."/>
            <person name="Song Y."/>
            <person name="Salvetti E."/>
            <person name="Wrobel A."/>
            <person name="Rasinkangas P."/>
            <person name="Parkhill J."/>
            <person name="Rea M.C."/>
            <person name="O'Sullivan O."/>
            <person name="Ritari J."/>
            <person name="Douillard F.P."/>
            <person name="Paul Ross R."/>
            <person name="Yang R."/>
            <person name="Briner A.E."/>
            <person name="Felis G.E."/>
            <person name="de Vos W.M."/>
            <person name="Barrangou R."/>
            <person name="Klaenhammer T.R."/>
            <person name="Caufield P.W."/>
            <person name="Cui Y."/>
            <person name="Zhang H."/>
            <person name="O'Toole P.W."/>
        </authorList>
    </citation>
    <scope>NUCLEOTIDE SEQUENCE [LARGE SCALE GENOMIC DNA]</scope>
    <source>
        <strain evidence="10 11">DSM 23927</strain>
    </source>
</reference>
<dbReference type="Gene3D" id="1.10.10.10">
    <property type="entry name" value="Winged helix-like DNA-binding domain superfamily/Winged helix DNA-binding domain"/>
    <property type="match status" value="1"/>
</dbReference>
<dbReference type="SUPFAM" id="SSF46894">
    <property type="entry name" value="C-terminal effector domain of the bipartite response regulators"/>
    <property type="match status" value="1"/>
</dbReference>
<dbReference type="PROSITE" id="PS50110">
    <property type="entry name" value="RESPONSE_REGULATORY"/>
    <property type="match status" value="1"/>
</dbReference>
<feature type="DNA-binding region" description="OmpR/PhoB-type" evidence="7">
    <location>
        <begin position="131"/>
        <end position="228"/>
    </location>
</feature>
<feature type="modified residue" description="4-aspartylphosphate" evidence="6">
    <location>
        <position position="57"/>
    </location>
</feature>
<dbReference type="PATRIC" id="fig|1423727.3.peg.909"/>
<comment type="caution">
    <text evidence="10">The sequence shown here is derived from an EMBL/GenBank/DDBJ whole genome shotgun (WGS) entry which is preliminary data.</text>
</comment>
<dbReference type="CDD" id="cd00383">
    <property type="entry name" value="trans_reg_C"/>
    <property type="match status" value="1"/>
</dbReference>
<evidence type="ECO:0000256" key="3">
    <source>
        <dbReference type="ARBA" id="ARBA00023015"/>
    </source>
</evidence>
<dbReference type="SMART" id="SM00448">
    <property type="entry name" value="REC"/>
    <property type="match status" value="1"/>
</dbReference>
<dbReference type="PANTHER" id="PTHR48111:SF22">
    <property type="entry name" value="REGULATOR OF RPOS"/>
    <property type="match status" value="1"/>
</dbReference>
<dbReference type="Gene3D" id="3.40.50.2300">
    <property type="match status" value="1"/>
</dbReference>
<evidence type="ECO:0000313" key="10">
    <source>
        <dbReference type="EMBL" id="KRM71923.1"/>
    </source>
</evidence>
<dbReference type="GO" id="GO:0032993">
    <property type="term" value="C:protein-DNA complex"/>
    <property type="evidence" value="ECO:0007669"/>
    <property type="project" value="TreeGrafter"/>
</dbReference>
<keyword evidence="11" id="KW-1185">Reference proteome</keyword>
<evidence type="ECO:0000259" key="8">
    <source>
        <dbReference type="PROSITE" id="PS50110"/>
    </source>
</evidence>
<dbReference type="Pfam" id="PF00486">
    <property type="entry name" value="Trans_reg_C"/>
    <property type="match status" value="1"/>
</dbReference>
<evidence type="ECO:0000256" key="7">
    <source>
        <dbReference type="PROSITE-ProRule" id="PRU01091"/>
    </source>
</evidence>
<dbReference type="PANTHER" id="PTHR48111">
    <property type="entry name" value="REGULATOR OF RPOS"/>
    <property type="match status" value="1"/>
</dbReference>
<evidence type="ECO:0000256" key="6">
    <source>
        <dbReference type="PROSITE-ProRule" id="PRU00169"/>
    </source>
</evidence>
<proteinExistence type="predicted"/>
<keyword evidence="1 6" id="KW-0597">Phosphoprotein</keyword>
<dbReference type="SUPFAM" id="SSF52172">
    <property type="entry name" value="CheY-like"/>
    <property type="match status" value="1"/>
</dbReference>
<keyword evidence="3" id="KW-0805">Transcription regulation</keyword>